<evidence type="ECO:0000256" key="1">
    <source>
        <dbReference type="SAM" id="MobiDB-lite"/>
    </source>
</evidence>
<reference evidence="3 4" key="1">
    <citation type="submission" date="2020-11" db="EMBL/GenBank/DDBJ databases">
        <authorList>
            <person name="Wallbank WR R."/>
            <person name="Pardo Diaz C."/>
            <person name="Kozak K."/>
            <person name="Martin S."/>
            <person name="Jiggins C."/>
            <person name="Moest M."/>
            <person name="Warren A I."/>
            <person name="Generalovic N T."/>
            <person name="Byers J.R.P. K."/>
            <person name="Montejo-Kovacevich G."/>
            <person name="Yen C E."/>
        </authorList>
    </citation>
    <scope>NUCLEOTIDE SEQUENCE [LARGE SCALE GENOMIC DNA]</scope>
</reference>
<feature type="region of interest" description="Disordered" evidence="1">
    <location>
        <begin position="250"/>
        <end position="284"/>
    </location>
</feature>
<dbReference type="Proteomes" id="UP000594454">
    <property type="component" value="Chromosome 1"/>
</dbReference>
<accession>A0A7R8UCE3</accession>
<feature type="region of interest" description="Disordered" evidence="1">
    <location>
        <begin position="151"/>
        <end position="171"/>
    </location>
</feature>
<dbReference type="OMA" id="PNQNSRR"/>
<protein>
    <recommendedName>
        <fullName evidence="2">DUF4802 domain-containing protein</fullName>
    </recommendedName>
</protein>
<gene>
    <name evidence="3" type="ORF">HERILL_LOCUS1285</name>
</gene>
<feature type="compositionally biased region" description="Basic and acidic residues" evidence="1">
    <location>
        <begin position="158"/>
        <end position="167"/>
    </location>
</feature>
<feature type="domain" description="DUF4802" evidence="2">
    <location>
        <begin position="291"/>
        <end position="354"/>
    </location>
</feature>
<evidence type="ECO:0000313" key="3">
    <source>
        <dbReference type="EMBL" id="CAD7077989.1"/>
    </source>
</evidence>
<dbReference type="Pfam" id="PF16060">
    <property type="entry name" value="DUF4802"/>
    <property type="match status" value="1"/>
</dbReference>
<feature type="region of interest" description="Disordered" evidence="1">
    <location>
        <begin position="1"/>
        <end position="32"/>
    </location>
</feature>
<evidence type="ECO:0000313" key="4">
    <source>
        <dbReference type="Proteomes" id="UP000594454"/>
    </source>
</evidence>
<keyword evidence="4" id="KW-1185">Reference proteome</keyword>
<dbReference type="AlphaFoldDB" id="A0A7R8UCE3"/>
<dbReference type="OrthoDB" id="7654878at2759"/>
<feature type="compositionally biased region" description="Low complexity" evidence="1">
    <location>
        <begin position="265"/>
        <end position="276"/>
    </location>
</feature>
<feature type="compositionally biased region" description="Polar residues" evidence="1">
    <location>
        <begin position="12"/>
        <end position="32"/>
    </location>
</feature>
<evidence type="ECO:0000259" key="2">
    <source>
        <dbReference type="Pfam" id="PF16060"/>
    </source>
</evidence>
<dbReference type="EMBL" id="LR899009">
    <property type="protein sequence ID" value="CAD7077989.1"/>
    <property type="molecule type" value="Genomic_DNA"/>
</dbReference>
<sequence length="360" mass="39814">MAPFKLKFRMGSSRSTSQEVDADPQASQSLLQNSTQGIGASCSTLDSVDCTSLGSTTNDKRSLLPNGSTTNERIGYLNPGILQCSENSIPHSPPPSYEHVLEENRLAASLENSSMSNPPATEGCTSRMQRLSQNLSIEQISNICTDPDCDIANDSQDDERASHKESLDSTEYLISTMTTPSSHENLLECTGSCDPLCEASSQEDILCDEQRQQQHHYSHEMEQCVEGQSADADEQDTQAFHHHYESEQACNLSDNEENYSDAEWSSSDQYSQQPQQTHLQPEPTTEIISNKSSKKIYKAVAKQWGITCKMSDQCRCMECQSHYFDCEFDDNDHQKTDGGLGAGTPMFISEVMHGTACTIL</sequence>
<dbReference type="InParanoid" id="A0A7R8UCE3"/>
<name>A0A7R8UCE3_HERIL</name>
<organism evidence="3 4">
    <name type="scientific">Hermetia illucens</name>
    <name type="common">Black soldier fly</name>
    <dbReference type="NCBI Taxonomy" id="343691"/>
    <lineage>
        <taxon>Eukaryota</taxon>
        <taxon>Metazoa</taxon>
        <taxon>Ecdysozoa</taxon>
        <taxon>Arthropoda</taxon>
        <taxon>Hexapoda</taxon>
        <taxon>Insecta</taxon>
        <taxon>Pterygota</taxon>
        <taxon>Neoptera</taxon>
        <taxon>Endopterygota</taxon>
        <taxon>Diptera</taxon>
        <taxon>Brachycera</taxon>
        <taxon>Stratiomyomorpha</taxon>
        <taxon>Stratiomyidae</taxon>
        <taxon>Hermetiinae</taxon>
        <taxon>Hermetia</taxon>
    </lineage>
</organism>
<dbReference type="FunCoup" id="A0A7R8UCE3">
    <property type="interactions" value="4"/>
</dbReference>
<proteinExistence type="predicted"/>
<dbReference type="InterPro" id="IPR032061">
    <property type="entry name" value="DUF4802"/>
</dbReference>